<reference evidence="2 3" key="1">
    <citation type="submission" date="2024-10" db="EMBL/GenBank/DDBJ databases">
        <title>Updated reference genomes for cyclostephanoid diatoms.</title>
        <authorList>
            <person name="Roberts W.R."/>
            <person name="Alverson A.J."/>
        </authorList>
    </citation>
    <scope>NUCLEOTIDE SEQUENCE [LARGE SCALE GENOMIC DNA]</scope>
    <source>
        <strain evidence="2 3">AJA276-08</strain>
    </source>
</reference>
<sequence>MGGDGGTVAANRAYLRGAGKADHTADRASSSSSSNRLGGGIEDDANRARATLSTCAVSGATLRHGIDDVVVCPHGKLYRREDALESLLRRSSHSREGGRKEGGGEGGTMMGLHVRGMKDLHPVRFHLTATTGGGKMTPTCPISGSDIGKGNVPSLVVVRSHGGDDRRDDRGPNVLSERAIREMGIRGLQEEYGPFEERDMIRLAPPITGGTFERIRKRWEQRMEEERIAKSQKKDKKRKRGRGGDVDDAKARPSSGEVVDSTARSDAARDGGGDMRRDNEDKRTTTTTSKKKKSAADEARSTVMTAMAHNPVLSDLFGGGKEEGRNNRTEKEKRDALFTRNC</sequence>
<feature type="compositionally biased region" description="Basic and acidic residues" evidence="1">
    <location>
        <begin position="266"/>
        <end position="284"/>
    </location>
</feature>
<feature type="compositionally biased region" description="Basic and acidic residues" evidence="1">
    <location>
        <begin position="320"/>
        <end position="342"/>
    </location>
</feature>
<feature type="region of interest" description="Disordered" evidence="1">
    <location>
        <begin position="128"/>
        <end position="148"/>
    </location>
</feature>
<feature type="compositionally biased region" description="Basic and acidic residues" evidence="1">
    <location>
        <begin position="93"/>
        <end position="103"/>
    </location>
</feature>
<evidence type="ECO:0000256" key="1">
    <source>
        <dbReference type="SAM" id="MobiDB-lite"/>
    </source>
</evidence>
<keyword evidence="3" id="KW-1185">Reference proteome</keyword>
<evidence type="ECO:0000313" key="2">
    <source>
        <dbReference type="EMBL" id="KAL3764021.1"/>
    </source>
</evidence>
<comment type="caution">
    <text evidence="2">The sequence shown here is derived from an EMBL/GenBank/DDBJ whole genome shotgun (WGS) entry which is preliminary data.</text>
</comment>
<evidence type="ECO:0000313" key="3">
    <source>
        <dbReference type="Proteomes" id="UP001530315"/>
    </source>
</evidence>
<dbReference type="PANTHER" id="PTHR12775:SF0">
    <property type="entry name" value="REPLICATION TERMINATION FACTOR 2"/>
    <property type="match status" value="1"/>
</dbReference>
<feature type="region of interest" description="Disordered" evidence="1">
    <location>
        <begin position="18"/>
        <end position="42"/>
    </location>
</feature>
<feature type="compositionally biased region" description="Basic residues" evidence="1">
    <location>
        <begin position="230"/>
        <end position="241"/>
    </location>
</feature>
<feature type="compositionally biased region" description="Basic and acidic residues" evidence="1">
    <location>
        <begin position="242"/>
        <end position="251"/>
    </location>
</feature>
<gene>
    <name evidence="2" type="ORF">ACHAW5_005105</name>
</gene>
<dbReference type="Pfam" id="PF04641">
    <property type="entry name" value="Rtf2"/>
    <property type="match status" value="1"/>
</dbReference>
<dbReference type="EMBL" id="JALLAZ020001784">
    <property type="protein sequence ID" value="KAL3764021.1"/>
    <property type="molecule type" value="Genomic_DNA"/>
</dbReference>
<name>A0ABD3MME4_9STRA</name>
<proteinExistence type="predicted"/>
<organism evidence="2 3">
    <name type="scientific">Stephanodiscus triporus</name>
    <dbReference type="NCBI Taxonomy" id="2934178"/>
    <lineage>
        <taxon>Eukaryota</taxon>
        <taxon>Sar</taxon>
        <taxon>Stramenopiles</taxon>
        <taxon>Ochrophyta</taxon>
        <taxon>Bacillariophyta</taxon>
        <taxon>Coscinodiscophyceae</taxon>
        <taxon>Thalassiosirophycidae</taxon>
        <taxon>Stephanodiscales</taxon>
        <taxon>Stephanodiscaceae</taxon>
        <taxon>Stephanodiscus</taxon>
    </lineage>
</organism>
<dbReference type="AlphaFoldDB" id="A0ABD3MME4"/>
<accession>A0ABD3MME4</accession>
<feature type="region of interest" description="Disordered" evidence="1">
    <location>
        <begin position="88"/>
        <end position="107"/>
    </location>
</feature>
<protein>
    <recommendedName>
        <fullName evidence="4">Replication termination factor 2</fullName>
    </recommendedName>
</protein>
<dbReference type="PANTHER" id="PTHR12775">
    <property type="entry name" value="PROTEIN C20ORF43 HOMOLOG"/>
    <property type="match status" value="1"/>
</dbReference>
<evidence type="ECO:0008006" key="4">
    <source>
        <dbReference type="Google" id="ProtNLM"/>
    </source>
</evidence>
<dbReference type="InterPro" id="IPR006735">
    <property type="entry name" value="Rtf2"/>
</dbReference>
<dbReference type="Proteomes" id="UP001530315">
    <property type="component" value="Unassembled WGS sequence"/>
</dbReference>
<feature type="region of interest" description="Disordered" evidence="1">
    <location>
        <begin position="223"/>
        <end position="342"/>
    </location>
</feature>